<keyword evidence="4" id="KW-1185">Reference proteome</keyword>
<evidence type="ECO:0000256" key="1">
    <source>
        <dbReference type="SAM" id="MobiDB-lite"/>
    </source>
</evidence>
<dbReference type="EMBL" id="JAQHRD010000003">
    <property type="protein sequence ID" value="KAJ6443423.1"/>
    <property type="molecule type" value="Genomic_DNA"/>
</dbReference>
<feature type="transmembrane region" description="Helical" evidence="2">
    <location>
        <begin position="21"/>
        <end position="41"/>
    </location>
</feature>
<sequence length="250" mass="27544">MDKRHASVRGQLERYLRSPWTVLKDAVLICLAVTGLFALLAPRRFACPATTTTTTTTTTMTRWNDAAASSAAHNDMPAARPGAPAPALAPATAPGTPTSASSAALGQCNCGASVDEARSLGCKYDTLAAAWLPPRCIDQQLTSEFDRSGDGPDGQWRYWYDANLTVPLSVEDLAGRGGDDTFWFYSTPEWHVRHCLFYWRKQWRARFTGVLVEPRYDTDAHINHCGSIFSRRDMFYVMAGVMLNSDVVVD</sequence>
<keyword evidence="2" id="KW-0812">Transmembrane</keyword>
<proteinExistence type="predicted"/>
<keyword evidence="2" id="KW-0472">Membrane</keyword>
<reference evidence="3" key="1">
    <citation type="submission" date="2023-01" db="EMBL/GenBank/DDBJ databases">
        <title>The growth and conidiation of Purpureocillium lavendulum are regulated by nitrogen source and histone H3K14 acetylation.</title>
        <authorList>
            <person name="Tang P."/>
            <person name="Han J."/>
            <person name="Zhang C."/>
            <person name="Tang P."/>
            <person name="Qi F."/>
            <person name="Zhang K."/>
            <person name="Liang L."/>
        </authorList>
    </citation>
    <scope>NUCLEOTIDE SEQUENCE</scope>
    <source>
        <strain evidence="3">YMF1.00683</strain>
    </source>
</reference>
<organism evidence="3 4">
    <name type="scientific">Purpureocillium lavendulum</name>
    <dbReference type="NCBI Taxonomy" id="1247861"/>
    <lineage>
        <taxon>Eukaryota</taxon>
        <taxon>Fungi</taxon>
        <taxon>Dikarya</taxon>
        <taxon>Ascomycota</taxon>
        <taxon>Pezizomycotina</taxon>
        <taxon>Sordariomycetes</taxon>
        <taxon>Hypocreomycetidae</taxon>
        <taxon>Hypocreales</taxon>
        <taxon>Ophiocordycipitaceae</taxon>
        <taxon>Purpureocillium</taxon>
    </lineage>
</organism>
<comment type="caution">
    <text evidence="3">The sequence shown here is derived from an EMBL/GenBank/DDBJ whole genome shotgun (WGS) entry which is preliminary data.</text>
</comment>
<gene>
    <name evidence="3" type="ORF">O9K51_04602</name>
</gene>
<dbReference type="Proteomes" id="UP001163105">
    <property type="component" value="Unassembled WGS sequence"/>
</dbReference>
<name>A0AB34FWG1_9HYPO</name>
<evidence type="ECO:0000256" key="2">
    <source>
        <dbReference type="SAM" id="Phobius"/>
    </source>
</evidence>
<dbReference type="AlphaFoldDB" id="A0AB34FWG1"/>
<protein>
    <submittedName>
        <fullName evidence="3">MIZ zinc finger protein</fullName>
    </submittedName>
</protein>
<feature type="region of interest" description="Disordered" evidence="1">
    <location>
        <begin position="68"/>
        <end position="98"/>
    </location>
</feature>
<dbReference type="PANTHER" id="PTHR35896">
    <property type="entry name" value="IG-LIKE DOMAIN-CONTAINING PROTEIN"/>
    <property type="match status" value="1"/>
</dbReference>
<evidence type="ECO:0000313" key="4">
    <source>
        <dbReference type="Proteomes" id="UP001163105"/>
    </source>
</evidence>
<evidence type="ECO:0000313" key="3">
    <source>
        <dbReference type="EMBL" id="KAJ6443423.1"/>
    </source>
</evidence>
<keyword evidence="2" id="KW-1133">Transmembrane helix</keyword>
<dbReference type="PANTHER" id="PTHR35896:SF3">
    <property type="entry name" value="MAJOR FACILITATOR SUPERFAMILY TRANSPORTER"/>
    <property type="match status" value="1"/>
</dbReference>
<dbReference type="InterPro" id="IPR053008">
    <property type="entry name" value="Phomopsin_biosynth_assoc"/>
</dbReference>
<accession>A0AB34FWG1</accession>